<name>A0AAD7ZAF1_DIPPU</name>
<reference evidence="1" key="1">
    <citation type="journal article" date="2023" name="IScience">
        <title>Live-bearing cockroach genome reveals convergent evolutionary mechanisms linked to viviparity in insects and beyond.</title>
        <authorList>
            <person name="Fouks B."/>
            <person name="Harrison M.C."/>
            <person name="Mikhailova A.A."/>
            <person name="Marchal E."/>
            <person name="English S."/>
            <person name="Carruthers M."/>
            <person name="Jennings E.C."/>
            <person name="Chiamaka E.L."/>
            <person name="Frigard R.A."/>
            <person name="Pippel M."/>
            <person name="Attardo G.M."/>
            <person name="Benoit J.B."/>
            <person name="Bornberg-Bauer E."/>
            <person name="Tobe S.S."/>
        </authorList>
    </citation>
    <scope>NUCLEOTIDE SEQUENCE</scope>
    <source>
        <strain evidence="1">Stay&amp;Tobe</strain>
    </source>
</reference>
<keyword evidence="2" id="KW-1185">Reference proteome</keyword>
<proteinExistence type="predicted"/>
<dbReference type="EMBL" id="JASPKZ010009795">
    <property type="protein sequence ID" value="KAJ9576398.1"/>
    <property type="molecule type" value="Genomic_DNA"/>
</dbReference>
<accession>A0AAD7ZAF1</accession>
<reference evidence="1" key="2">
    <citation type="submission" date="2023-05" db="EMBL/GenBank/DDBJ databases">
        <authorList>
            <person name="Fouks B."/>
        </authorList>
    </citation>
    <scope>NUCLEOTIDE SEQUENCE</scope>
    <source>
        <strain evidence="1">Stay&amp;Tobe</strain>
        <tissue evidence="1">Testes</tissue>
    </source>
</reference>
<feature type="non-terminal residue" evidence="1">
    <location>
        <position position="69"/>
    </location>
</feature>
<dbReference type="Proteomes" id="UP001233999">
    <property type="component" value="Unassembled WGS sequence"/>
</dbReference>
<feature type="non-terminal residue" evidence="1">
    <location>
        <position position="1"/>
    </location>
</feature>
<comment type="caution">
    <text evidence="1">The sequence shown here is derived from an EMBL/GenBank/DDBJ whole genome shotgun (WGS) entry which is preliminary data.</text>
</comment>
<protein>
    <submittedName>
        <fullName evidence="1">Uncharacterized protein</fullName>
    </submittedName>
</protein>
<gene>
    <name evidence="1" type="ORF">L9F63_006754</name>
</gene>
<evidence type="ECO:0000313" key="2">
    <source>
        <dbReference type="Proteomes" id="UP001233999"/>
    </source>
</evidence>
<evidence type="ECO:0000313" key="1">
    <source>
        <dbReference type="EMBL" id="KAJ9576398.1"/>
    </source>
</evidence>
<organism evidence="1 2">
    <name type="scientific">Diploptera punctata</name>
    <name type="common">Pacific beetle cockroach</name>
    <dbReference type="NCBI Taxonomy" id="6984"/>
    <lineage>
        <taxon>Eukaryota</taxon>
        <taxon>Metazoa</taxon>
        <taxon>Ecdysozoa</taxon>
        <taxon>Arthropoda</taxon>
        <taxon>Hexapoda</taxon>
        <taxon>Insecta</taxon>
        <taxon>Pterygota</taxon>
        <taxon>Neoptera</taxon>
        <taxon>Polyneoptera</taxon>
        <taxon>Dictyoptera</taxon>
        <taxon>Blattodea</taxon>
        <taxon>Blaberoidea</taxon>
        <taxon>Blaberidae</taxon>
        <taxon>Diplopterinae</taxon>
        <taxon>Diploptera</taxon>
    </lineage>
</organism>
<sequence>TCSRQSLFESRFSCTRRSQLCNAAGKRNQSIETITATSWGNLWLRELVPRWRLTGRAVQPIVTKRLTHY</sequence>
<dbReference type="AlphaFoldDB" id="A0AAD7ZAF1"/>